<keyword evidence="6" id="KW-0472">Membrane</keyword>
<dbReference type="Proteomes" id="UP000504602">
    <property type="component" value="Unplaced"/>
</dbReference>
<evidence type="ECO:0000256" key="8">
    <source>
        <dbReference type="SAM" id="MobiDB-lite"/>
    </source>
</evidence>
<evidence type="ECO:0000256" key="2">
    <source>
        <dbReference type="ARBA" id="ARBA00010883"/>
    </source>
</evidence>
<accession>A0A8N5I0U8</accession>
<dbReference type="CTD" id="79856"/>
<dbReference type="SUPFAM" id="SSF64268">
    <property type="entry name" value="PX domain"/>
    <property type="match status" value="1"/>
</dbReference>
<dbReference type="PANTHER" id="PTHR15813">
    <property type="entry name" value="SORTING NEXIN-22 AND 24"/>
    <property type="match status" value="1"/>
</dbReference>
<dbReference type="RefSeq" id="XP_030916898.1">
    <property type="nucleotide sequence ID" value="XM_031061038.1"/>
</dbReference>
<dbReference type="GO" id="GO:0030659">
    <property type="term" value="C:cytoplasmic vesicle membrane"/>
    <property type="evidence" value="ECO:0007669"/>
    <property type="project" value="UniProtKB-SubCell"/>
</dbReference>
<dbReference type="GeneID" id="102038073"/>
<dbReference type="PROSITE" id="PS50195">
    <property type="entry name" value="PX"/>
    <property type="match status" value="1"/>
</dbReference>
<reference evidence="11" key="1">
    <citation type="submission" date="2025-08" db="UniProtKB">
        <authorList>
            <consortium name="RefSeq"/>
        </authorList>
    </citation>
    <scope>IDENTIFICATION</scope>
</reference>
<evidence type="ECO:0000313" key="11">
    <source>
        <dbReference type="RefSeq" id="XP_030916898.1"/>
    </source>
</evidence>
<dbReference type="Pfam" id="PF00787">
    <property type="entry name" value="PX"/>
    <property type="match status" value="1"/>
</dbReference>
<gene>
    <name evidence="11" type="primary">SNX22</name>
</gene>
<keyword evidence="5" id="KW-0446">Lipid-binding</keyword>
<dbReference type="InterPro" id="IPR036871">
    <property type="entry name" value="PX_dom_sf"/>
</dbReference>
<keyword evidence="10" id="KW-1185">Reference proteome</keyword>
<keyword evidence="7" id="KW-0968">Cytoplasmic vesicle</keyword>
<proteinExistence type="inferred from homology"/>
<evidence type="ECO:0000259" key="9">
    <source>
        <dbReference type="PROSITE" id="PS50195"/>
    </source>
</evidence>
<dbReference type="GO" id="GO:0015031">
    <property type="term" value="P:protein transport"/>
    <property type="evidence" value="ECO:0007669"/>
    <property type="project" value="UniProtKB-KW"/>
</dbReference>
<evidence type="ECO:0000256" key="7">
    <source>
        <dbReference type="ARBA" id="ARBA00023329"/>
    </source>
</evidence>
<evidence type="ECO:0000256" key="1">
    <source>
        <dbReference type="ARBA" id="ARBA00004180"/>
    </source>
</evidence>
<keyword evidence="4" id="KW-0653">Protein transport</keyword>
<dbReference type="Gene3D" id="3.30.1520.10">
    <property type="entry name" value="Phox-like domain"/>
    <property type="match status" value="1"/>
</dbReference>
<evidence type="ECO:0000256" key="3">
    <source>
        <dbReference type="ARBA" id="ARBA00022448"/>
    </source>
</evidence>
<comment type="similarity">
    <text evidence="2">Belongs to the sorting nexin family.</text>
</comment>
<evidence type="ECO:0000256" key="4">
    <source>
        <dbReference type="ARBA" id="ARBA00022927"/>
    </source>
</evidence>
<dbReference type="InterPro" id="IPR052467">
    <property type="entry name" value="Sorting_nexin_PX-domain"/>
</dbReference>
<evidence type="ECO:0000256" key="5">
    <source>
        <dbReference type="ARBA" id="ARBA00023121"/>
    </source>
</evidence>
<name>A0A8N5I0U8_GEOFO</name>
<feature type="domain" description="PX" evidence="9">
    <location>
        <begin position="1"/>
        <end position="89"/>
    </location>
</feature>
<dbReference type="SMART" id="SM00312">
    <property type="entry name" value="PX"/>
    <property type="match status" value="1"/>
</dbReference>
<organism evidence="10 11">
    <name type="scientific">Geospiza fortis</name>
    <name type="common">Medium ground-finch</name>
    <dbReference type="NCBI Taxonomy" id="48883"/>
    <lineage>
        <taxon>Eukaryota</taxon>
        <taxon>Metazoa</taxon>
        <taxon>Chordata</taxon>
        <taxon>Craniata</taxon>
        <taxon>Vertebrata</taxon>
        <taxon>Euteleostomi</taxon>
        <taxon>Archelosauria</taxon>
        <taxon>Archosauria</taxon>
        <taxon>Dinosauria</taxon>
        <taxon>Saurischia</taxon>
        <taxon>Theropoda</taxon>
        <taxon>Coelurosauria</taxon>
        <taxon>Aves</taxon>
        <taxon>Neognathae</taxon>
        <taxon>Neoaves</taxon>
        <taxon>Telluraves</taxon>
        <taxon>Australaves</taxon>
        <taxon>Passeriformes</taxon>
        <taxon>Thraupidae</taxon>
        <taxon>Geospiza</taxon>
    </lineage>
</organism>
<dbReference type="PANTHER" id="PTHR15813:SF8">
    <property type="entry name" value="SORTING NEXIN-22"/>
    <property type="match status" value="1"/>
</dbReference>
<dbReference type="OrthoDB" id="93876at2759"/>
<evidence type="ECO:0000256" key="6">
    <source>
        <dbReference type="ARBA" id="ARBA00023136"/>
    </source>
</evidence>
<dbReference type="InterPro" id="IPR001683">
    <property type="entry name" value="PX_dom"/>
</dbReference>
<comment type="subcellular location">
    <subcellularLocation>
        <location evidence="1">Cytoplasmic vesicle membrane</location>
        <topology evidence="1">Peripheral membrane protein</topology>
        <orientation evidence="1">Cytoplasmic side</orientation>
    </subcellularLocation>
</comment>
<protein>
    <submittedName>
        <fullName evidence="11">Sorting nexin-22 isoform X1</fullName>
    </submittedName>
</protein>
<dbReference type="AlphaFoldDB" id="A0A8N5I0U8"/>
<sequence>MQVFRVEVLCNGRRHTVTKRYSEFQALHKRIKKSCKVPDFPPRHVPNWMPKALEQRRQALELYLQGVLYHNEELPQDILDFLKQHQTPAPPAPHCRLLLGSLRAATRPRAAPQRRPQRGPAGPLPPPEPCPGLAAPPASGMRSSTQHPGMQWGEKGSLW</sequence>
<feature type="region of interest" description="Disordered" evidence="8">
    <location>
        <begin position="106"/>
        <end position="159"/>
    </location>
</feature>
<feature type="compositionally biased region" description="Low complexity" evidence="8">
    <location>
        <begin position="106"/>
        <end position="121"/>
    </location>
</feature>
<dbReference type="GO" id="GO:1901981">
    <property type="term" value="F:phosphatidylinositol phosphate binding"/>
    <property type="evidence" value="ECO:0007669"/>
    <property type="project" value="TreeGrafter"/>
</dbReference>
<keyword evidence="3" id="KW-0813">Transport</keyword>
<evidence type="ECO:0000313" key="10">
    <source>
        <dbReference type="Proteomes" id="UP000504602"/>
    </source>
</evidence>